<dbReference type="InterPro" id="IPR030390">
    <property type="entry name" value="MeTrfase_TrmA_AS"/>
</dbReference>
<dbReference type="InterPro" id="IPR001566">
    <property type="entry name" value="23S_rRNA_MeTrfase_RlmD"/>
</dbReference>
<comment type="similarity">
    <text evidence="11">Belongs to the class I-like SAM-binding methyltransferase superfamily. RNA M5U methyltransferase family. RlmD subfamily.</text>
</comment>
<evidence type="ECO:0000256" key="1">
    <source>
        <dbReference type="ARBA" id="ARBA00022485"/>
    </source>
</evidence>
<dbReference type="NCBIfam" id="TIGR00479">
    <property type="entry name" value="rumA"/>
    <property type="match status" value="1"/>
</dbReference>
<feature type="binding site" evidence="11 12">
    <location>
        <position position="317"/>
    </location>
    <ligand>
        <name>S-adenosyl-L-methionine</name>
        <dbReference type="ChEBI" id="CHEBI:59789"/>
    </ligand>
</feature>
<keyword evidence="7 11" id="KW-0408">Iron</keyword>
<evidence type="ECO:0000256" key="6">
    <source>
        <dbReference type="ARBA" id="ARBA00022723"/>
    </source>
</evidence>
<feature type="binding site" evidence="11 12">
    <location>
        <position position="288"/>
    </location>
    <ligand>
        <name>S-adenosyl-L-methionine</name>
        <dbReference type="ChEBI" id="CHEBI:59789"/>
    </ligand>
</feature>
<evidence type="ECO:0000256" key="8">
    <source>
        <dbReference type="ARBA" id="ARBA00023014"/>
    </source>
</evidence>
<feature type="binding site" evidence="11">
    <location>
        <position position="90"/>
    </location>
    <ligand>
        <name>[4Fe-4S] cluster</name>
        <dbReference type="ChEBI" id="CHEBI:49883"/>
    </ligand>
</feature>
<evidence type="ECO:0000256" key="10">
    <source>
        <dbReference type="ARBA" id="ARBA00059995"/>
    </source>
</evidence>
<dbReference type="Gene3D" id="3.40.50.150">
    <property type="entry name" value="Vaccinia Virus protein VP39"/>
    <property type="match status" value="1"/>
</dbReference>
<name>A0A3D3G0R0_ACIRA</name>
<evidence type="ECO:0000256" key="11">
    <source>
        <dbReference type="HAMAP-Rule" id="MF_01010"/>
    </source>
</evidence>
<dbReference type="GO" id="GO:0051539">
    <property type="term" value="F:4 iron, 4 sulfur cluster binding"/>
    <property type="evidence" value="ECO:0007669"/>
    <property type="project" value="UniProtKB-KW"/>
</dbReference>
<evidence type="ECO:0000256" key="5">
    <source>
        <dbReference type="ARBA" id="ARBA00022691"/>
    </source>
</evidence>
<feature type="binding site" evidence="11">
    <location>
        <position position="322"/>
    </location>
    <ligand>
        <name>S-adenosyl-L-methionine</name>
        <dbReference type="ChEBI" id="CHEBI:59789"/>
    </ligand>
</feature>
<keyword evidence="5 11" id="KW-0949">S-adenosyl-L-methionine</keyword>
<dbReference type="SUPFAM" id="SSF50249">
    <property type="entry name" value="Nucleic acid-binding proteins"/>
    <property type="match status" value="1"/>
</dbReference>
<dbReference type="InterPro" id="IPR002792">
    <property type="entry name" value="TRAM_dom"/>
</dbReference>
<dbReference type="GO" id="GO:0070041">
    <property type="term" value="F:rRNA (uridine-C5-)-methyltransferase activity"/>
    <property type="evidence" value="ECO:0007669"/>
    <property type="project" value="UniProtKB-UniRule"/>
</dbReference>
<evidence type="ECO:0000256" key="7">
    <source>
        <dbReference type="ARBA" id="ARBA00023004"/>
    </source>
</evidence>
<comment type="function">
    <text evidence="10 11">Catalyzes the formation of 5-methyl-uridine at position 1939 (m5U1939) in 23S rRNA.</text>
</comment>
<dbReference type="HAMAP" id="MF_01010">
    <property type="entry name" value="23SrRNA_methyltr_RlmD"/>
    <property type="match status" value="1"/>
</dbReference>
<feature type="binding site" evidence="11">
    <location>
        <position position="368"/>
    </location>
    <ligand>
        <name>S-adenosyl-L-methionine</name>
        <dbReference type="ChEBI" id="CHEBI:59789"/>
    </ligand>
</feature>
<dbReference type="AlphaFoldDB" id="A0A3D3G0R0"/>
<feature type="binding site" evidence="11 12">
    <location>
        <position position="341"/>
    </location>
    <ligand>
        <name>S-adenosyl-L-methionine</name>
        <dbReference type="ChEBI" id="CHEBI:59789"/>
    </ligand>
</feature>
<dbReference type="CDD" id="cd02440">
    <property type="entry name" value="AdoMet_MTases"/>
    <property type="match status" value="1"/>
</dbReference>
<keyword evidence="3 11" id="KW-0489">Methyltransferase</keyword>
<dbReference type="PANTHER" id="PTHR11061:SF49">
    <property type="entry name" value="23S RRNA (URACIL(1939)-C(5))-METHYLTRANSFERASE RLMD"/>
    <property type="match status" value="1"/>
</dbReference>
<accession>A0A3D3G0R0</accession>
<dbReference type="InterPro" id="IPR029063">
    <property type="entry name" value="SAM-dependent_MTases_sf"/>
</dbReference>
<dbReference type="PROSITE" id="PS51687">
    <property type="entry name" value="SAM_MT_RNA_M5U"/>
    <property type="match status" value="1"/>
</dbReference>
<dbReference type="Pfam" id="PF01938">
    <property type="entry name" value="TRAM"/>
    <property type="match status" value="1"/>
</dbReference>
<keyword evidence="1 11" id="KW-0004">4Fe-4S</keyword>
<dbReference type="Pfam" id="PF05958">
    <property type="entry name" value="tRNA_U5-meth_tr"/>
    <property type="match status" value="1"/>
</dbReference>
<organism evidence="15 16">
    <name type="scientific">Acinetobacter radioresistens</name>
    <dbReference type="NCBI Taxonomy" id="40216"/>
    <lineage>
        <taxon>Bacteria</taxon>
        <taxon>Pseudomonadati</taxon>
        <taxon>Pseudomonadota</taxon>
        <taxon>Gammaproteobacteria</taxon>
        <taxon>Moraxellales</taxon>
        <taxon>Moraxellaceae</taxon>
        <taxon>Acinetobacter</taxon>
    </lineage>
</organism>
<sequence>MRHKAKPRSAQPAHYVFKVEALSHEGRGIAHYGNEPGHPAEKQGKKVFITGALPGETVQARITHHTKRLEEADSVQLLSEPSSYRIEPVCPHFGLCGGCSLQHMHPDEQIRFKQDVLASHLKHFAAIEPEEWLPALRSTREDYRRKARIGVRFLAKEQKLKFGFRERQTNHLVSIQTCKVLDRAMADHLNGLQLLLESLTAKAAIGHIELAMGDHDIALVIRNIEKLPQVDVNQLTQYALSRQWQLYLQPAGPESLYRVDQPDASKYLHYRLEEFDIDFAFSPLDFTQVNSTVNSQIVSLACNLLNLQPGERVLDLFCGLGNFSLPLARCVGETGQVIAVEGSEDMVKRGTENARSNELLNVHFYSQDLTKDFSSHSWAKQGFDALLIDPPRAGAEEVMHYLPNFNAKRIVYVSCNPATLARDAGILVEHGYQLKKAGVMDMFTHTGHVESIVLFEKINKIND</sequence>
<proteinExistence type="inferred from homology"/>
<dbReference type="EMBL" id="DPXL01000061">
    <property type="protein sequence ID" value="HCM31018.1"/>
    <property type="molecule type" value="Genomic_DNA"/>
</dbReference>
<dbReference type="GO" id="GO:0005506">
    <property type="term" value="F:iron ion binding"/>
    <property type="evidence" value="ECO:0007669"/>
    <property type="project" value="UniProtKB-UniRule"/>
</dbReference>
<feature type="binding site" evidence="11">
    <location>
        <position position="96"/>
    </location>
    <ligand>
        <name>[4Fe-4S] cluster</name>
        <dbReference type="ChEBI" id="CHEBI:49883"/>
    </ligand>
</feature>
<dbReference type="NCBIfam" id="NF009639">
    <property type="entry name" value="PRK13168.1"/>
    <property type="match status" value="1"/>
</dbReference>
<dbReference type="PROSITE" id="PS50926">
    <property type="entry name" value="TRAM"/>
    <property type="match status" value="1"/>
</dbReference>
<dbReference type="Proteomes" id="UP000262257">
    <property type="component" value="Unassembled WGS sequence"/>
</dbReference>
<feature type="active site" evidence="13">
    <location>
        <position position="415"/>
    </location>
</feature>
<keyword evidence="8 11" id="KW-0411">Iron-sulfur</keyword>
<dbReference type="GO" id="GO:0070475">
    <property type="term" value="P:rRNA base methylation"/>
    <property type="evidence" value="ECO:0007669"/>
    <property type="project" value="TreeGrafter"/>
</dbReference>
<evidence type="ECO:0000313" key="15">
    <source>
        <dbReference type="EMBL" id="HCM31018.1"/>
    </source>
</evidence>
<evidence type="ECO:0000256" key="12">
    <source>
        <dbReference type="PROSITE-ProRule" id="PRU01024"/>
    </source>
</evidence>
<protein>
    <recommendedName>
        <fullName evidence="11">23S rRNA (uracil(1939)-C(5))-methyltransferase RlmD</fullName>
        <ecNumber evidence="11">2.1.1.190</ecNumber>
    </recommendedName>
    <alternativeName>
        <fullName evidence="11">23S rRNA(m5U1939)-methyltransferase</fullName>
    </alternativeName>
</protein>
<evidence type="ECO:0000256" key="2">
    <source>
        <dbReference type="ARBA" id="ARBA00022552"/>
    </source>
</evidence>
<evidence type="ECO:0000256" key="9">
    <source>
        <dbReference type="ARBA" id="ARBA00052756"/>
    </source>
</evidence>
<feature type="binding site" evidence="11">
    <location>
        <position position="178"/>
    </location>
    <ligand>
        <name>[4Fe-4S] cluster</name>
        <dbReference type="ChEBI" id="CHEBI:49883"/>
    </ligand>
</feature>
<evidence type="ECO:0000256" key="13">
    <source>
        <dbReference type="PROSITE-ProRule" id="PRU10015"/>
    </source>
</evidence>
<dbReference type="InterPro" id="IPR010280">
    <property type="entry name" value="U5_MeTrfase_fam"/>
</dbReference>
<dbReference type="InterPro" id="IPR012340">
    <property type="entry name" value="NA-bd_OB-fold"/>
</dbReference>
<dbReference type="GO" id="GO:0003723">
    <property type="term" value="F:RNA binding"/>
    <property type="evidence" value="ECO:0007669"/>
    <property type="project" value="InterPro"/>
</dbReference>
<comment type="caution">
    <text evidence="15">The sequence shown here is derived from an EMBL/GenBank/DDBJ whole genome shotgun (WGS) entry which is preliminary data.</text>
</comment>
<feature type="binding site" evidence="11">
    <location>
        <position position="99"/>
    </location>
    <ligand>
        <name>[4Fe-4S] cluster</name>
        <dbReference type="ChEBI" id="CHEBI:49883"/>
    </ligand>
</feature>
<evidence type="ECO:0000259" key="14">
    <source>
        <dbReference type="PROSITE" id="PS50926"/>
    </source>
</evidence>
<dbReference type="PANTHER" id="PTHR11061">
    <property type="entry name" value="RNA M5U METHYLTRANSFERASE"/>
    <property type="match status" value="1"/>
</dbReference>
<dbReference type="Gene3D" id="2.40.50.140">
    <property type="entry name" value="Nucleic acid-binding proteins"/>
    <property type="match status" value="1"/>
</dbReference>
<keyword evidence="6 11" id="KW-0479">Metal-binding</keyword>
<feature type="domain" description="TRAM" evidence="14">
    <location>
        <begin position="6"/>
        <end position="76"/>
    </location>
</feature>
<comment type="catalytic activity">
    <reaction evidence="9 11">
        <text>uridine(1939) in 23S rRNA + S-adenosyl-L-methionine = 5-methyluridine(1939) in 23S rRNA + S-adenosyl-L-homocysteine + H(+)</text>
        <dbReference type="Rhea" id="RHEA:42908"/>
        <dbReference type="Rhea" id="RHEA-COMP:10278"/>
        <dbReference type="Rhea" id="RHEA-COMP:10279"/>
        <dbReference type="ChEBI" id="CHEBI:15378"/>
        <dbReference type="ChEBI" id="CHEBI:57856"/>
        <dbReference type="ChEBI" id="CHEBI:59789"/>
        <dbReference type="ChEBI" id="CHEBI:65315"/>
        <dbReference type="ChEBI" id="CHEBI:74447"/>
        <dbReference type="EC" id="2.1.1.190"/>
    </reaction>
</comment>
<dbReference type="FunFam" id="3.40.50.150:FF:000009">
    <property type="entry name" value="23S rRNA (Uracil(1939)-C(5))-methyltransferase RlmD"/>
    <property type="match status" value="1"/>
</dbReference>
<keyword evidence="4 11" id="KW-0808">Transferase</keyword>
<evidence type="ECO:0000256" key="3">
    <source>
        <dbReference type="ARBA" id="ARBA00022603"/>
    </source>
</evidence>
<evidence type="ECO:0000313" key="16">
    <source>
        <dbReference type="Proteomes" id="UP000262257"/>
    </source>
</evidence>
<dbReference type="EC" id="2.1.1.190" evidence="11"/>
<gene>
    <name evidence="11" type="primary">rlmD</name>
    <name evidence="15" type="ORF">DIC32_04865</name>
</gene>
<dbReference type="PROSITE" id="PS01230">
    <property type="entry name" value="TRMA_1"/>
    <property type="match status" value="1"/>
</dbReference>
<feature type="active site" description="Nucleophile" evidence="11 12">
    <location>
        <position position="415"/>
    </location>
</feature>
<evidence type="ECO:0000256" key="4">
    <source>
        <dbReference type="ARBA" id="ARBA00022679"/>
    </source>
</evidence>
<keyword evidence="2 11" id="KW-0698">rRNA processing</keyword>
<feature type="binding site" evidence="11 12">
    <location>
        <position position="389"/>
    </location>
    <ligand>
        <name>S-adenosyl-L-methionine</name>
        <dbReference type="ChEBI" id="CHEBI:59789"/>
    </ligand>
</feature>
<reference evidence="15 16" key="1">
    <citation type="journal article" date="2018" name="Nat. Biotechnol.">
        <title>A standardized bacterial taxonomy based on genome phylogeny substantially revises the tree of life.</title>
        <authorList>
            <person name="Parks D.H."/>
            <person name="Chuvochina M."/>
            <person name="Waite D.W."/>
            <person name="Rinke C."/>
            <person name="Skarshewski A."/>
            <person name="Chaumeil P.A."/>
            <person name="Hugenholtz P."/>
        </authorList>
    </citation>
    <scope>NUCLEOTIDE SEQUENCE [LARGE SCALE GENOMIC DNA]</scope>
    <source>
        <strain evidence="15">UBA10045</strain>
    </source>
</reference>
<dbReference type="SUPFAM" id="SSF53335">
    <property type="entry name" value="S-adenosyl-L-methionine-dependent methyltransferases"/>
    <property type="match status" value="1"/>
</dbReference>
<dbReference type="Gene3D" id="2.40.50.1070">
    <property type="match status" value="1"/>
</dbReference>